<evidence type="ECO:0000313" key="2">
    <source>
        <dbReference type="EMBL" id="GAA4621855.1"/>
    </source>
</evidence>
<sequence>MALGANAPSHFEPVELGKAEIQDDEVHPAPERPLESLRTVGTDFDVVSLPPQRSGERLGYGRVVLGEQN</sequence>
<name>A0ABP8U6P1_9ACTN</name>
<feature type="region of interest" description="Disordered" evidence="1">
    <location>
        <begin position="1"/>
        <end position="36"/>
    </location>
</feature>
<protein>
    <submittedName>
        <fullName evidence="2">Uncharacterized protein</fullName>
    </submittedName>
</protein>
<gene>
    <name evidence="2" type="ORF">GCM10023196_011840</name>
</gene>
<evidence type="ECO:0000313" key="3">
    <source>
        <dbReference type="Proteomes" id="UP001501442"/>
    </source>
</evidence>
<dbReference type="Proteomes" id="UP001501442">
    <property type="component" value="Unassembled WGS sequence"/>
</dbReference>
<reference evidence="3" key="1">
    <citation type="journal article" date="2019" name="Int. J. Syst. Evol. Microbiol.">
        <title>The Global Catalogue of Microorganisms (GCM) 10K type strain sequencing project: providing services to taxonomists for standard genome sequencing and annotation.</title>
        <authorList>
            <consortium name="The Broad Institute Genomics Platform"/>
            <consortium name="The Broad Institute Genome Sequencing Center for Infectious Disease"/>
            <person name="Wu L."/>
            <person name="Ma J."/>
        </authorList>
    </citation>
    <scope>NUCLEOTIDE SEQUENCE [LARGE SCALE GENOMIC DNA]</scope>
    <source>
        <strain evidence="3">JCM 17939</strain>
    </source>
</reference>
<accession>A0ABP8U6P1</accession>
<proteinExistence type="predicted"/>
<dbReference type="EMBL" id="BAABHK010000001">
    <property type="protein sequence ID" value="GAA4621855.1"/>
    <property type="molecule type" value="Genomic_DNA"/>
</dbReference>
<feature type="compositionally biased region" description="Basic and acidic residues" evidence="1">
    <location>
        <begin position="12"/>
        <end position="35"/>
    </location>
</feature>
<organism evidence="2 3">
    <name type="scientific">Actinoallomurus vinaceus</name>
    <dbReference type="NCBI Taxonomy" id="1080074"/>
    <lineage>
        <taxon>Bacteria</taxon>
        <taxon>Bacillati</taxon>
        <taxon>Actinomycetota</taxon>
        <taxon>Actinomycetes</taxon>
        <taxon>Streptosporangiales</taxon>
        <taxon>Thermomonosporaceae</taxon>
        <taxon>Actinoallomurus</taxon>
    </lineage>
</organism>
<keyword evidence="3" id="KW-1185">Reference proteome</keyword>
<comment type="caution">
    <text evidence="2">The sequence shown here is derived from an EMBL/GenBank/DDBJ whole genome shotgun (WGS) entry which is preliminary data.</text>
</comment>
<evidence type="ECO:0000256" key="1">
    <source>
        <dbReference type="SAM" id="MobiDB-lite"/>
    </source>
</evidence>